<keyword evidence="11 18" id="KW-0249">Electron transport</keyword>
<keyword evidence="13 18" id="KW-0520">NAD</keyword>
<dbReference type="EMBL" id="ON153182">
    <property type="protein sequence ID" value="WAK85068.1"/>
    <property type="molecule type" value="Genomic_DNA"/>
</dbReference>
<evidence type="ECO:0000256" key="16">
    <source>
        <dbReference type="ARBA" id="ARBA00023136"/>
    </source>
</evidence>
<dbReference type="InterPro" id="IPR050175">
    <property type="entry name" value="Complex_I_Subunit_2"/>
</dbReference>
<gene>
    <name evidence="20" type="primary">ND2</name>
</gene>
<evidence type="ECO:0000256" key="13">
    <source>
        <dbReference type="ARBA" id="ARBA00023027"/>
    </source>
</evidence>
<feature type="transmembrane region" description="Helical" evidence="18">
    <location>
        <begin position="194"/>
        <end position="213"/>
    </location>
</feature>
<evidence type="ECO:0000256" key="9">
    <source>
        <dbReference type="ARBA" id="ARBA00022792"/>
    </source>
</evidence>
<evidence type="ECO:0000256" key="7">
    <source>
        <dbReference type="ARBA" id="ARBA00022660"/>
    </source>
</evidence>
<evidence type="ECO:0000256" key="2">
    <source>
        <dbReference type="ARBA" id="ARBA00004448"/>
    </source>
</evidence>
<feature type="transmembrane region" description="Helical" evidence="18">
    <location>
        <begin position="265"/>
        <end position="285"/>
    </location>
</feature>
<keyword evidence="10 18" id="KW-1278">Translocase</keyword>
<evidence type="ECO:0000256" key="6">
    <source>
        <dbReference type="ARBA" id="ARBA00022448"/>
    </source>
</evidence>
<accession>A0A9E9C186</accession>
<evidence type="ECO:0000256" key="11">
    <source>
        <dbReference type="ARBA" id="ARBA00022982"/>
    </source>
</evidence>
<feature type="transmembrane region" description="Helical" evidence="18">
    <location>
        <begin position="133"/>
        <end position="158"/>
    </location>
</feature>
<feature type="transmembrane region" description="Helical" evidence="18">
    <location>
        <begin position="50"/>
        <end position="75"/>
    </location>
</feature>
<feature type="transmembrane region" description="Helical" evidence="18">
    <location>
        <begin position="233"/>
        <end position="253"/>
    </location>
</feature>
<reference evidence="20" key="1">
    <citation type="submission" date="2022-04" db="EMBL/GenBank/DDBJ databases">
        <authorList>
            <person name="Niu G."/>
            <person name="Wei M."/>
        </authorList>
    </citation>
    <scope>NUCLEOTIDE SEQUENCE</scope>
</reference>
<feature type="transmembrane region" description="Helical" evidence="18">
    <location>
        <begin position="6"/>
        <end position="29"/>
    </location>
</feature>
<evidence type="ECO:0000256" key="3">
    <source>
        <dbReference type="ARBA" id="ARBA00007012"/>
    </source>
</evidence>
<dbReference type="GO" id="GO:0005743">
    <property type="term" value="C:mitochondrial inner membrane"/>
    <property type="evidence" value="ECO:0007669"/>
    <property type="project" value="UniProtKB-SubCell"/>
</dbReference>
<keyword evidence="6" id="KW-0813">Transport</keyword>
<keyword evidence="7 18" id="KW-0679">Respiratory chain</keyword>
<keyword evidence="16 18" id="KW-0472">Membrane</keyword>
<comment type="catalytic activity">
    <reaction evidence="17 18">
        <text>a ubiquinone + NADH + 5 H(+)(in) = a ubiquinol + NAD(+) + 4 H(+)(out)</text>
        <dbReference type="Rhea" id="RHEA:29091"/>
        <dbReference type="Rhea" id="RHEA-COMP:9565"/>
        <dbReference type="Rhea" id="RHEA-COMP:9566"/>
        <dbReference type="ChEBI" id="CHEBI:15378"/>
        <dbReference type="ChEBI" id="CHEBI:16389"/>
        <dbReference type="ChEBI" id="CHEBI:17976"/>
        <dbReference type="ChEBI" id="CHEBI:57540"/>
        <dbReference type="ChEBI" id="CHEBI:57945"/>
        <dbReference type="EC" id="7.1.1.2"/>
    </reaction>
</comment>
<dbReference type="InterPro" id="IPR003917">
    <property type="entry name" value="NADH_UbQ_OxRdtase_chain2"/>
</dbReference>
<evidence type="ECO:0000313" key="20">
    <source>
        <dbReference type="EMBL" id="WAK85068.1"/>
    </source>
</evidence>
<evidence type="ECO:0000256" key="1">
    <source>
        <dbReference type="ARBA" id="ARBA00003257"/>
    </source>
</evidence>
<comment type="function">
    <text evidence="18">Core subunit of the mitochondrial membrane respiratory chain NADH dehydrogenase (Complex I) which catalyzes electron transfer from NADH through the respiratory chain, using ubiquinone as an electron acceptor. Essential for the catalytic activity and assembly of complex I.</text>
</comment>
<keyword evidence="15 18" id="KW-0496">Mitochondrion</keyword>
<keyword evidence="8 18" id="KW-0812">Transmembrane</keyword>
<proteinExistence type="inferred from homology"/>
<evidence type="ECO:0000256" key="14">
    <source>
        <dbReference type="ARBA" id="ARBA00023075"/>
    </source>
</evidence>
<dbReference type="GeneID" id="77607861"/>
<dbReference type="PANTHER" id="PTHR46552">
    <property type="entry name" value="NADH-UBIQUINONE OXIDOREDUCTASE CHAIN 2"/>
    <property type="match status" value="1"/>
</dbReference>
<comment type="function">
    <text evidence="1">Core subunit of the mitochondrial membrane respiratory chain NADH dehydrogenase (Complex I) that is believed to belong to the minimal assembly required for catalysis. Complex I functions in the transfer of electrons from NADH to the respiratory chain. The immediate electron acceptor for the enzyme is believed to be ubiquinone.</text>
</comment>
<geneLocation type="mitochondrion" evidence="20"/>
<evidence type="ECO:0000256" key="17">
    <source>
        <dbReference type="ARBA" id="ARBA00049551"/>
    </source>
</evidence>
<evidence type="ECO:0000256" key="10">
    <source>
        <dbReference type="ARBA" id="ARBA00022967"/>
    </source>
</evidence>
<evidence type="ECO:0000259" key="19">
    <source>
        <dbReference type="Pfam" id="PF00361"/>
    </source>
</evidence>
<keyword evidence="9 18" id="KW-0999">Mitochondrion inner membrane</keyword>
<dbReference type="PANTHER" id="PTHR46552:SF1">
    <property type="entry name" value="NADH-UBIQUINONE OXIDOREDUCTASE CHAIN 2"/>
    <property type="match status" value="1"/>
</dbReference>
<evidence type="ECO:0000256" key="8">
    <source>
        <dbReference type="ARBA" id="ARBA00022692"/>
    </source>
</evidence>
<name>A0A9E9C186_9HYME</name>
<keyword evidence="12 18" id="KW-1133">Transmembrane helix</keyword>
<feature type="transmembrane region" description="Helical" evidence="18">
    <location>
        <begin position="312"/>
        <end position="339"/>
    </location>
</feature>
<evidence type="ECO:0000256" key="12">
    <source>
        <dbReference type="ARBA" id="ARBA00022989"/>
    </source>
</evidence>
<protein>
    <recommendedName>
        <fullName evidence="5 18">NADH-ubiquinone oxidoreductase chain 2</fullName>
        <ecNumber evidence="4 18">7.1.1.2</ecNumber>
    </recommendedName>
</protein>
<dbReference type="EC" id="7.1.1.2" evidence="4 18"/>
<evidence type="ECO:0000256" key="5">
    <source>
        <dbReference type="ARBA" id="ARBA00021008"/>
    </source>
</evidence>
<organism evidence="20">
    <name type="scientific">Stenocephus fraxini</name>
    <dbReference type="NCBI Taxonomy" id="2963023"/>
    <lineage>
        <taxon>Eukaryota</taxon>
        <taxon>Metazoa</taxon>
        <taxon>Ecdysozoa</taxon>
        <taxon>Arthropoda</taxon>
        <taxon>Hexapoda</taxon>
        <taxon>Insecta</taxon>
        <taxon>Pterygota</taxon>
        <taxon>Neoptera</taxon>
        <taxon>Endopterygota</taxon>
        <taxon>Hymenoptera</taxon>
        <taxon>Cephoidea</taxon>
        <taxon>Cephidae</taxon>
        <taxon>Stenocephus</taxon>
    </lineage>
</organism>
<dbReference type="RefSeq" id="YP_010596809.1">
    <property type="nucleotide sequence ID" value="NC_069641.1"/>
</dbReference>
<comment type="subcellular location">
    <subcellularLocation>
        <location evidence="2 18">Mitochondrion inner membrane</location>
        <topology evidence="2 18">Multi-pass membrane protein</topology>
    </subcellularLocation>
</comment>
<dbReference type="PRINTS" id="PR01436">
    <property type="entry name" value="NADHDHGNASE2"/>
</dbReference>
<dbReference type="GO" id="GO:0006120">
    <property type="term" value="P:mitochondrial electron transport, NADH to ubiquinone"/>
    <property type="evidence" value="ECO:0007669"/>
    <property type="project" value="InterPro"/>
</dbReference>
<dbReference type="AlphaFoldDB" id="A0A9E9C186"/>
<evidence type="ECO:0000256" key="4">
    <source>
        <dbReference type="ARBA" id="ARBA00012944"/>
    </source>
</evidence>
<evidence type="ECO:0000256" key="15">
    <source>
        <dbReference type="ARBA" id="ARBA00023128"/>
    </source>
</evidence>
<dbReference type="InterPro" id="IPR001750">
    <property type="entry name" value="ND/Mrp_TM"/>
</dbReference>
<feature type="transmembrane region" description="Helical" evidence="18">
    <location>
        <begin position="81"/>
        <end position="101"/>
    </location>
</feature>
<dbReference type="Pfam" id="PF00361">
    <property type="entry name" value="Proton_antipo_M"/>
    <property type="match status" value="1"/>
</dbReference>
<dbReference type="CTD" id="4536"/>
<sequence length="340" mass="40621">MMLIYLIILILTTFIAMSTNSWITIWMMLEINLMALIPLMKNKSYKKLNFLFKYFIIQVVSSSSFIFSIMLMWIAQFNNNVMINLNFINMVISISMLMKMALMPFHQWYIEVMMNLSWMIFFLMSSWQKIIPLMIISYLPFNMLLFMAIAISAIVSAMQGMIQSNLRKIFTLSSINHTCWLTVNSFISFNLMTFYMTIYMIISFNIMFMFYYNNINYLHEIYLSFYNKYMMKLYLFFNFLSIAGLPPFLGFMAKMFSIKYMMSSNFTLICSILTFSSLLTLYFYLRITFSSFLLNNMKLKLNFNSILYNKNYYPFSVLIMIINSFINMTFFIYTIILILI</sequence>
<feature type="domain" description="NADH:quinone oxidoreductase/Mrp antiporter transmembrane" evidence="19">
    <location>
        <begin position="20"/>
        <end position="280"/>
    </location>
</feature>
<evidence type="ECO:0000256" key="18">
    <source>
        <dbReference type="RuleBase" id="RU003403"/>
    </source>
</evidence>
<dbReference type="GO" id="GO:0008137">
    <property type="term" value="F:NADH dehydrogenase (ubiquinone) activity"/>
    <property type="evidence" value="ECO:0007669"/>
    <property type="project" value="UniProtKB-EC"/>
</dbReference>
<keyword evidence="14 18" id="KW-0830">Ubiquinone</keyword>
<comment type="similarity">
    <text evidence="3 18">Belongs to the complex I subunit 2 family.</text>
</comment>